<protein>
    <submittedName>
        <fullName evidence="3">Acyl-CoA N-acyltransferase</fullName>
    </submittedName>
</protein>
<reference evidence="3" key="2">
    <citation type="journal article" date="2023" name="IMA Fungus">
        <title>Comparative genomic study of the Penicillium genus elucidates a diverse pangenome and 15 lateral gene transfer events.</title>
        <authorList>
            <person name="Petersen C."/>
            <person name="Sorensen T."/>
            <person name="Nielsen M.R."/>
            <person name="Sondergaard T.E."/>
            <person name="Sorensen J.L."/>
            <person name="Fitzpatrick D.A."/>
            <person name="Frisvad J.C."/>
            <person name="Nielsen K.L."/>
        </authorList>
    </citation>
    <scope>NUCLEOTIDE SEQUENCE</scope>
    <source>
        <strain evidence="3">IBT 21472</strain>
    </source>
</reference>
<dbReference type="AlphaFoldDB" id="A0A9W9KSL9"/>
<gene>
    <name evidence="3" type="ORF">N7476_010743</name>
</gene>
<dbReference type="InterPro" id="IPR051635">
    <property type="entry name" value="SNAT-like"/>
</dbReference>
<reference evidence="3" key="1">
    <citation type="submission" date="2022-12" db="EMBL/GenBank/DDBJ databases">
        <authorList>
            <person name="Petersen C."/>
        </authorList>
    </citation>
    <scope>NUCLEOTIDE SEQUENCE</scope>
    <source>
        <strain evidence="3">IBT 21472</strain>
    </source>
</reference>
<dbReference type="Gene3D" id="3.40.630.30">
    <property type="match status" value="1"/>
</dbReference>
<evidence type="ECO:0000313" key="4">
    <source>
        <dbReference type="Proteomes" id="UP001147746"/>
    </source>
</evidence>
<evidence type="ECO:0000256" key="1">
    <source>
        <dbReference type="ARBA" id="ARBA00022679"/>
    </source>
</evidence>
<keyword evidence="1" id="KW-0808">Transferase</keyword>
<organism evidence="3 4">
    <name type="scientific">Penicillium atrosanguineum</name>
    <dbReference type="NCBI Taxonomy" id="1132637"/>
    <lineage>
        <taxon>Eukaryota</taxon>
        <taxon>Fungi</taxon>
        <taxon>Dikarya</taxon>
        <taxon>Ascomycota</taxon>
        <taxon>Pezizomycotina</taxon>
        <taxon>Eurotiomycetes</taxon>
        <taxon>Eurotiomycetidae</taxon>
        <taxon>Eurotiales</taxon>
        <taxon>Aspergillaceae</taxon>
        <taxon>Penicillium</taxon>
    </lineage>
</organism>
<keyword evidence="2" id="KW-0012">Acyltransferase</keyword>
<dbReference type="EMBL" id="JAPZBO010000010">
    <property type="protein sequence ID" value="KAJ5299186.1"/>
    <property type="molecule type" value="Genomic_DNA"/>
</dbReference>
<dbReference type="SUPFAM" id="SSF55729">
    <property type="entry name" value="Acyl-CoA N-acyltransferases (Nat)"/>
    <property type="match status" value="1"/>
</dbReference>
<dbReference type="Pfam" id="PF00583">
    <property type="entry name" value="Acetyltransf_1"/>
    <property type="match status" value="1"/>
</dbReference>
<proteinExistence type="predicted"/>
<dbReference type="PROSITE" id="PS51186">
    <property type="entry name" value="GNAT"/>
    <property type="match status" value="1"/>
</dbReference>
<dbReference type="PANTHER" id="PTHR10908">
    <property type="entry name" value="SEROTONIN N-ACETYLTRANSFERASE"/>
    <property type="match status" value="1"/>
</dbReference>
<evidence type="ECO:0000313" key="3">
    <source>
        <dbReference type="EMBL" id="KAJ5299186.1"/>
    </source>
</evidence>
<dbReference type="InterPro" id="IPR016181">
    <property type="entry name" value="Acyl_CoA_acyltransferase"/>
</dbReference>
<dbReference type="GO" id="GO:0004059">
    <property type="term" value="F:aralkylamine N-acetyltransferase activity"/>
    <property type="evidence" value="ECO:0007669"/>
    <property type="project" value="TreeGrafter"/>
</dbReference>
<evidence type="ECO:0000256" key="2">
    <source>
        <dbReference type="ARBA" id="ARBA00023315"/>
    </source>
</evidence>
<keyword evidence="4" id="KW-1185">Reference proteome</keyword>
<comment type="caution">
    <text evidence="3">The sequence shown here is derived from an EMBL/GenBank/DDBJ whole genome shotgun (WGS) entry which is preliminary data.</text>
</comment>
<dbReference type="OrthoDB" id="30840at2759"/>
<accession>A0A9W9KSL9</accession>
<dbReference type="GO" id="GO:0005737">
    <property type="term" value="C:cytoplasm"/>
    <property type="evidence" value="ECO:0007669"/>
    <property type="project" value="TreeGrafter"/>
</dbReference>
<dbReference type="PANTHER" id="PTHR10908:SF0">
    <property type="entry name" value="SEROTONIN N-ACETYLTRANSFERASE"/>
    <property type="match status" value="1"/>
</dbReference>
<sequence>MAPTKHLSRCPALSGLDFYLRPLSVADVKSCVIVESAFPEHERCSEEKFLYRLNQIPTLSIGLFLRDHSHSDRLIGHIIGMRSSTPVITDGSMLMPENWRSLPPGKPWTLGGQLIGNDPLGKTVAVHSVVMTPEFQGGGIGKAFVRDYVDYIKGNIDGERLALIAHDHLIGFYESCGFKNLGVSQVGFAGGGWFDMILPY</sequence>
<name>A0A9W9KSL9_9EURO</name>
<dbReference type="InterPro" id="IPR000182">
    <property type="entry name" value="GNAT_dom"/>
</dbReference>
<dbReference type="Proteomes" id="UP001147746">
    <property type="component" value="Unassembled WGS sequence"/>
</dbReference>